<keyword evidence="9" id="KW-0378">Hydrolase</keyword>
<evidence type="ECO:0000256" key="14">
    <source>
        <dbReference type="ARBA" id="ARBA00038895"/>
    </source>
</evidence>
<evidence type="ECO:0000256" key="3">
    <source>
        <dbReference type="ARBA" id="ARBA00009431"/>
    </source>
</evidence>
<evidence type="ECO:0000256" key="13">
    <source>
        <dbReference type="ARBA" id="ARBA00023180"/>
    </source>
</evidence>
<dbReference type="PANTHER" id="PTHR11802:SF190">
    <property type="entry name" value="PHEROMONE-PROCESSING CARBOXYPEPTIDASE KEX1"/>
    <property type="match status" value="1"/>
</dbReference>
<dbReference type="PRINTS" id="PR00724">
    <property type="entry name" value="CRBOXYPTASEC"/>
</dbReference>
<keyword evidence="8 20" id="KW-0732">Signal</keyword>
<name>A0A0P1KW40_9SACH</name>
<dbReference type="EC" id="3.4.16.6" evidence="14"/>
<comment type="similarity">
    <text evidence="3">Belongs to the peptidase S10 family.</text>
</comment>
<feature type="region of interest" description="Disordered" evidence="18">
    <location>
        <begin position="682"/>
        <end position="718"/>
    </location>
</feature>
<feature type="compositionally biased region" description="Basic and acidic residues" evidence="18">
    <location>
        <begin position="597"/>
        <end position="611"/>
    </location>
</feature>
<dbReference type="GO" id="GO:0006508">
    <property type="term" value="P:proteolysis"/>
    <property type="evidence" value="ECO:0007669"/>
    <property type="project" value="UniProtKB-KW"/>
</dbReference>
<dbReference type="AlphaFoldDB" id="A0A0P1KW40"/>
<keyword evidence="5" id="KW-0645">Protease</keyword>
<feature type="compositionally biased region" description="Acidic residues" evidence="18">
    <location>
        <begin position="612"/>
        <end position="621"/>
    </location>
</feature>
<dbReference type="SUPFAM" id="SSF53474">
    <property type="entry name" value="alpha/beta-Hydrolases"/>
    <property type="match status" value="1"/>
</dbReference>
<feature type="region of interest" description="Disordered" evidence="18">
    <location>
        <begin position="492"/>
        <end position="625"/>
    </location>
</feature>
<dbReference type="EMBL" id="LN890536">
    <property type="protein sequence ID" value="CUS24168.1"/>
    <property type="molecule type" value="Genomic_DNA"/>
</dbReference>
<feature type="chain" id="PRO_5006066538" description="Pheromone-processing carboxypeptidase KEX1" evidence="20">
    <location>
        <begin position="25"/>
        <end position="718"/>
    </location>
</feature>
<keyword evidence="12 19" id="KW-0472">Membrane</keyword>
<feature type="compositionally biased region" description="Acidic residues" evidence="18">
    <location>
        <begin position="537"/>
        <end position="596"/>
    </location>
</feature>
<keyword evidence="11" id="KW-0333">Golgi apparatus</keyword>
<organism evidence="21 22">
    <name type="scientific">Lachancea quebecensis</name>
    <dbReference type="NCBI Taxonomy" id="1654605"/>
    <lineage>
        <taxon>Eukaryota</taxon>
        <taxon>Fungi</taxon>
        <taxon>Dikarya</taxon>
        <taxon>Ascomycota</taxon>
        <taxon>Saccharomycotina</taxon>
        <taxon>Saccharomycetes</taxon>
        <taxon>Saccharomycetales</taxon>
        <taxon>Saccharomycetaceae</taxon>
        <taxon>Lachancea</taxon>
    </lineage>
</organism>
<dbReference type="GO" id="GO:0004185">
    <property type="term" value="F:serine-type carboxypeptidase activity"/>
    <property type="evidence" value="ECO:0007669"/>
    <property type="project" value="UniProtKB-EC"/>
</dbReference>
<dbReference type="InterPro" id="IPR029058">
    <property type="entry name" value="AB_hydrolase_fold"/>
</dbReference>
<dbReference type="GO" id="GO:0006915">
    <property type="term" value="P:apoptotic process"/>
    <property type="evidence" value="ECO:0007669"/>
    <property type="project" value="UniProtKB-KW"/>
</dbReference>
<keyword evidence="4" id="KW-0121">Carboxypeptidase</keyword>
<feature type="compositionally biased region" description="Acidic residues" evidence="18">
    <location>
        <begin position="502"/>
        <end position="514"/>
    </location>
</feature>
<evidence type="ECO:0000256" key="2">
    <source>
        <dbReference type="ARBA" id="ARBA00004393"/>
    </source>
</evidence>
<keyword evidence="10 19" id="KW-1133">Transmembrane helix</keyword>
<sequence length="718" mass="80292">MFSNYSVPLALLCALLLSFQTARALKAADDYAVSPDLIPGLSQVEDRALIPAMHAGHIPLDENNDEHTKNYFFWKFHDESGSASGPARDTLIFWLNGGPGCSSMDGALMESGALRIDSDGKAYLNRGGWHTRGDIVFVDQPAGTGFSTVASDDNYDNDLKVVSEHFVAFLRNYFQVFPDDAGKQVVFAGESYAGQFIPYFARAVLSQNEVEVNLHALLIGNGWIDPNQQSLYYIPFAVEKGLITQDDPNFSYLLKQQESCQNKINSKENDRFSFKECENILNNLLEVTRKTKDSDGKKVPSNQQCINMYDLRLKDSYPSCGMNWPEDLPNLGKFFGTEGVLEALHLDPEHVSQWHECDDKVSNYLKNPDSRPSAAIIPELLEAGLEVMLFNGDQDIICNNMGVEAVISQMSWGGETGFSENMQYYDWVYRTAENSETIPAGFVKYDRNLTFMSVFNASHMVPFDNALVSRGVVDLFLNDVDLIQINGRDTLITDDINKGNDEEVSETNDVAELDCEGKDKLSEECKQRSATKGQDGESGEEGEEEEDDEKDEDDKEEDDKDEDDKDEDDKDEDDKDEDDKDEDDKHDDDDSDDDEKNDDKPEGKDGKNVENKDDDDDDDDDRNNGSHLAVTIICLLVSGTIIGGLYFTFRDRFRPKLRAILIDPTSRSEANKKTVSWAADLEQDAADLSNPEPGAKKKGPYTSVPAQGSRDSFELDNL</sequence>
<proteinExistence type="inferred from homology"/>
<evidence type="ECO:0000256" key="18">
    <source>
        <dbReference type="SAM" id="MobiDB-lite"/>
    </source>
</evidence>
<comment type="catalytic activity">
    <reaction evidence="1">
        <text>Preferential release of a C-terminal arginine or lysine residue.</text>
        <dbReference type="EC" id="3.4.16.6"/>
    </reaction>
</comment>
<reference evidence="22" key="1">
    <citation type="submission" date="2015-10" db="EMBL/GenBank/DDBJ databases">
        <authorList>
            <person name="Devillers H."/>
        </authorList>
    </citation>
    <scope>NUCLEOTIDE SEQUENCE [LARGE SCALE GENOMIC DNA]</scope>
</reference>
<evidence type="ECO:0000256" key="15">
    <source>
        <dbReference type="ARBA" id="ARBA00040403"/>
    </source>
</evidence>
<evidence type="ECO:0000313" key="21">
    <source>
        <dbReference type="EMBL" id="CUS24168.1"/>
    </source>
</evidence>
<evidence type="ECO:0000256" key="9">
    <source>
        <dbReference type="ARBA" id="ARBA00022801"/>
    </source>
</evidence>
<feature type="signal peptide" evidence="20">
    <location>
        <begin position="1"/>
        <end position="24"/>
    </location>
</feature>
<accession>A0A0P1KW40</accession>
<dbReference type="Gene3D" id="3.40.50.1820">
    <property type="entry name" value="alpha/beta hydrolase"/>
    <property type="match status" value="1"/>
</dbReference>
<feature type="compositionally biased region" description="Basic and acidic residues" evidence="18">
    <location>
        <begin position="515"/>
        <end position="527"/>
    </location>
</feature>
<evidence type="ECO:0000256" key="1">
    <source>
        <dbReference type="ARBA" id="ARBA00001003"/>
    </source>
</evidence>
<evidence type="ECO:0000256" key="12">
    <source>
        <dbReference type="ARBA" id="ARBA00023136"/>
    </source>
</evidence>
<evidence type="ECO:0000256" key="8">
    <source>
        <dbReference type="ARBA" id="ARBA00022729"/>
    </source>
</evidence>
<evidence type="ECO:0000256" key="17">
    <source>
        <dbReference type="ARBA" id="ARBA00042717"/>
    </source>
</evidence>
<evidence type="ECO:0000256" key="4">
    <source>
        <dbReference type="ARBA" id="ARBA00022645"/>
    </source>
</evidence>
<evidence type="ECO:0000256" key="16">
    <source>
        <dbReference type="ARBA" id="ARBA00040628"/>
    </source>
</evidence>
<evidence type="ECO:0000256" key="6">
    <source>
        <dbReference type="ARBA" id="ARBA00022692"/>
    </source>
</evidence>
<evidence type="ECO:0000256" key="20">
    <source>
        <dbReference type="SAM" id="SignalP"/>
    </source>
</evidence>
<dbReference type="GO" id="GO:0005802">
    <property type="term" value="C:trans-Golgi network"/>
    <property type="evidence" value="ECO:0007669"/>
    <property type="project" value="TreeGrafter"/>
</dbReference>
<keyword evidence="22" id="KW-1185">Reference proteome</keyword>
<keyword evidence="13" id="KW-0325">Glycoprotein</keyword>
<evidence type="ECO:0000256" key="7">
    <source>
        <dbReference type="ARBA" id="ARBA00022703"/>
    </source>
</evidence>
<dbReference type="OrthoDB" id="443318at2759"/>
<keyword evidence="6 19" id="KW-0812">Transmembrane</keyword>
<dbReference type="InterPro" id="IPR001563">
    <property type="entry name" value="Peptidase_S10"/>
</dbReference>
<evidence type="ECO:0000256" key="10">
    <source>
        <dbReference type="ARBA" id="ARBA00022989"/>
    </source>
</evidence>
<keyword evidence="7" id="KW-0053">Apoptosis</keyword>
<evidence type="ECO:0000256" key="5">
    <source>
        <dbReference type="ARBA" id="ARBA00022670"/>
    </source>
</evidence>
<comment type="subcellular location">
    <subcellularLocation>
        <location evidence="2">Golgi apparatus</location>
        <location evidence="2">trans-Golgi network membrane</location>
        <topology evidence="2">Single-pass type I membrane protein</topology>
    </subcellularLocation>
</comment>
<feature type="transmembrane region" description="Helical" evidence="19">
    <location>
        <begin position="628"/>
        <end position="649"/>
    </location>
</feature>
<gene>
    <name evidence="21" type="ORF">LAQU0_S14e01728g</name>
</gene>
<dbReference type="Proteomes" id="UP000236544">
    <property type="component" value="Unassembled WGS sequence"/>
</dbReference>
<protein>
    <recommendedName>
        <fullName evidence="16">Pheromone-processing carboxypeptidase KEX1</fullName>
        <ecNumber evidence="14">3.4.16.6</ecNumber>
    </recommendedName>
    <alternativeName>
        <fullName evidence="17">Carboxypeptidase D</fullName>
    </alternativeName>
    <alternativeName>
        <fullName evidence="15">Pheromone-processing carboxypeptidase kex1</fullName>
    </alternativeName>
</protein>
<dbReference type="Pfam" id="PF00450">
    <property type="entry name" value="Peptidase_S10"/>
    <property type="match status" value="1"/>
</dbReference>
<dbReference type="PANTHER" id="PTHR11802">
    <property type="entry name" value="SERINE PROTEASE FAMILY S10 SERINE CARBOXYPEPTIDASE"/>
    <property type="match status" value="1"/>
</dbReference>
<evidence type="ECO:0000256" key="11">
    <source>
        <dbReference type="ARBA" id="ARBA00023034"/>
    </source>
</evidence>
<evidence type="ECO:0000313" key="22">
    <source>
        <dbReference type="Proteomes" id="UP000236544"/>
    </source>
</evidence>
<evidence type="ECO:0000256" key="19">
    <source>
        <dbReference type="SAM" id="Phobius"/>
    </source>
</evidence>